<feature type="region of interest" description="Disordered" evidence="1">
    <location>
        <begin position="29"/>
        <end position="72"/>
    </location>
</feature>
<evidence type="ECO:0000256" key="1">
    <source>
        <dbReference type="SAM" id="MobiDB-lite"/>
    </source>
</evidence>
<feature type="region of interest" description="Disordered" evidence="1">
    <location>
        <begin position="91"/>
        <end position="127"/>
    </location>
</feature>
<feature type="compositionally biased region" description="Low complexity" evidence="1">
    <location>
        <begin position="111"/>
        <end position="121"/>
    </location>
</feature>
<comment type="caution">
    <text evidence="2">The sequence shown here is derived from an EMBL/GenBank/DDBJ whole genome shotgun (WGS) entry which is preliminary data.</text>
</comment>
<protein>
    <submittedName>
        <fullName evidence="2">Uncharacterized protein</fullName>
    </submittedName>
</protein>
<evidence type="ECO:0000313" key="3">
    <source>
        <dbReference type="Proteomes" id="UP001630127"/>
    </source>
</evidence>
<organism evidence="2 3">
    <name type="scientific">Cinchona calisaya</name>
    <dbReference type="NCBI Taxonomy" id="153742"/>
    <lineage>
        <taxon>Eukaryota</taxon>
        <taxon>Viridiplantae</taxon>
        <taxon>Streptophyta</taxon>
        <taxon>Embryophyta</taxon>
        <taxon>Tracheophyta</taxon>
        <taxon>Spermatophyta</taxon>
        <taxon>Magnoliopsida</taxon>
        <taxon>eudicotyledons</taxon>
        <taxon>Gunneridae</taxon>
        <taxon>Pentapetalae</taxon>
        <taxon>asterids</taxon>
        <taxon>lamiids</taxon>
        <taxon>Gentianales</taxon>
        <taxon>Rubiaceae</taxon>
        <taxon>Cinchonoideae</taxon>
        <taxon>Cinchoneae</taxon>
        <taxon>Cinchona</taxon>
    </lineage>
</organism>
<gene>
    <name evidence="2" type="ORF">ACH5RR_008381</name>
</gene>
<name>A0ABD3ABL5_9GENT</name>
<accession>A0ABD3ABL5</accession>
<dbReference type="Proteomes" id="UP001630127">
    <property type="component" value="Unassembled WGS sequence"/>
</dbReference>
<dbReference type="AlphaFoldDB" id="A0ABD3ABL5"/>
<feature type="compositionally biased region" description="Polar residues" evidence="1">
    <location>
        <begin position="61"/>
        <end position="70"/>
    </location>
</feature>
<feature type="compositionally biased region" description="Basic residues" evidence="1">
    <location>
        <begin position="45"/>
        <end position="55"/>
    </location>
</feature>
<dbReference type="EMBL" id="JBJUIK010000004">
    <property type="protein sequence ID" value="KAL3529059.1"/>
    <property type="molecule type" value="Genomic_DNA"/>
</dbReference>
<keyword evidence="3" id="KW-1185">Reference proteome</keyword>
<evidence type="ECO:0000313" key="2">
    <source>
        <dbReference type="EMBL" id="KAL3529059.1"/>
    </source>
</evidence>
<proteinExistence type="predicted"/>
<sequence>MVNTMIVEVKTIEPLESRNQDVFKETGEIHSIKTLGTNKNGTNANKKKQKGRKKNKEGQETSTGSSTGVVQRNLAKEKAVMTCRDEQRQITHSLSNGATIGENVQFPIEGSSSEKTSSSIKNSKRLPGKVTIMAVEVESDVREKLIKNNGKKSKKSFRSHG</sequence>
<feature type="compositionally biased region" description="Low complexity" evidence="1">
    <location>
        <begin position="33"/>
        <end position="44"/>
    </location>
</feature>
<reference evidence="2 3" key="1">
    <citation type="submission" date="2024-11" db="EMBL/GenBank/DDBJ databases">
        <title>A near-complete genome assembly of Cinchona calisaya.</title>
        <authorList>
            <person name="Lian D.C."/>
            <person name="Zhao X.W."/>
            <person name="Wei L."/>
        </authorList>
    </citation>
    <scope>NUCLEOTIDE SEQUENCE [LARGE SCALE GENOMIC DNA]</scope>
    <source>
        <tissue evidence="2">Nenye</tissue>
    </source>
</reference>